<reference evidence="2 3" key="1">
    <citation type="journal article" date="2023" name="Nucleic Acids Res.">
        <title>The hologenome of Daphnia magna reveals possible DNA methylation and microbiome-mediated evolution of the host genome.</title>
        <authorList>
            <person name="Chaturvedi A."/>
            <person name="Li X."/>
            <person name="Dhandapani V."/>
            <person name="Marshall H."/>
            <person name="Kissane S."/>
            <person name="Cuenca-Cambronero M."/>
            <person name="Asole G."/>
            <person name="Calvet F."/>
            <person name="Ruiz-Romero M."/>
            <person name="Marangio P."/>
            <person name="Guigo R."/>
            <person name="Rago D."/>
            <person name="Mirbahai L."/>
            <person name="Eastwood N."/>
            <person name="Colbourne J.K."/>
            <person name="Zhou J."/>
            <person name="Mallon E."/>
            <person name="Orsini L."/>
        </authorList>
    </citation>
    <scope>NUCLEOTIDE SEQUENCE [LARGE SCALE GENOMIC DNA]</scope>
    <source>
        <strain evidence="2">LRV0_1</strain>
    </source>
</reference>
<evidence type="ECO:0000256" key="1">
    <source>
        <dbReference type="SAM" id="MobiDB-lite"/>
    </source>
</evidence>
<gene>
    <name evidence="2" type="ORF">OUZ56_016693</name>
</gene>
<name>A0ABR0ARA1_9CRUS</name>
<comment type="caution">
    <text evidence="2">The sequence shown here is derived from an EMBL/GenBank/DDBJ whole genome shotgun (WGS) entry which is preliminary data.</text>
</comment>
<organism evidence="2 3">
    <name type="scientific">Daphnia magna</name>
    <dbReference type="NCBI Taxonomy" id="35525"/>
    <lineage>
        <taxon>Eukaryota</taxon>
        <taxon>Metazoa</taxon>
        <taxon>Ecdysozoa</taxon>
        <taxon>Arthropoda</taxon>
        <taxon>Crustacea</taxon>
        <taxon>Branchiopoda</taxon>
        <taxon>Diplostraca</taxon>
        <taxon>Cladocera</taxon>
        <taxon>Anomopoda</taxon>
        <taxon>Daphniidae</taxon>
        <taxon>Daphnia</taxon>
    </lineage>
</organism>
<dbReference type="EMBL" id="JAOYFB010000038">
    <property type="protein sequence ID" value="KAK4027646.1"/>
    <property type="molecule type" value="Genomic_DNA"/>
</dbReference>
<sequence length="96" mass="11202">MSTFSDVLSDWRYFDIVRFAEIVFRNPVSRYRRLNVREKFWELDFYYRRRYLSSDPTTFRLPSRSFVLHGGGSAVSPPGHTGSFGPLGKNTESEAL</sequence>
<evidence type="ECO:0000313" key="2">
    <source>
        <dbReference type="EMBL" id="KAK4027646.1"/>
    </source>
</evidence>
<dbReference type="Proteomes" id="UP001234178">
    <property type="component" value="Unassembled WGS sequence"/>
</dbReference>
<feature type="region of interest" description="Disordered" evidence="1">
    <location>
        <begin position="72"/>
        <end position="96"/>
    </location>
</feature>
<protein>
    <submittedName>
        <fullName evidence="2">Uncharacterized protein</fullName>
    </submittedName>
</protein>
<keyword evidence="3" id="KW-1185">Reference proteome</keyword>
<evidence type="ECO:0000313" key="3">
    <source>
        <dbReference type="Proteomes" id="UP001234178"/>
    </source>
</evidence>
<accession>A0ABR0ARA1</accession>
<proteinExistence type="predicted"/>